<dbReference type="InterPro" id="IPR051100">
    <property type="entry name" value="DnaJ_subfamily_B/C"/>
</dbReference>
<comment type="caution">
    <text evidence="3">The sequence shown here is derived from an EMBL/GenBank/DDBJ whole genome shotgun (WGS) entry which is preliminary data.</text>
</comment>
<dbReference type="PROSITE" id="PS50076">
    <property type="entry name" value="DNAJ_2"/>
    <property type="match status" value="1"/>
</dbReference>
<dbReference type="PRINTS" id="PR00625">
    <property type="entry name" value="JDOMAIN"/>
</dbReference>
<organism evidence="3 4">
    <name type="scientific">Exophiala sideris</name>
    <dbReference type="NCBI Taxonomy" id="1016849"/>
    <lineage>
        <taxon>Eukaryota</taxon>
        <taxon>Fungi</taxon>
        <taxon>Dikarya</taxon>
        <taxon>Ascomycota</taxon>
        <taxon>Pezizomycotina</taxon>
        <taxon>Eurotiomycetes</taxon>
        <taxon>Chaetothyriomycetidae</taxon>
        <taxon>Chaetothyriales</taxon>
        <taxon>Herpotrichiellaceae</taxon>
        <taxon>Exophiala</taxon>
    </lineage>
</organism>
<feature type="domain" description="J" evidence="2">
    <location>
        <begin position="149"/>
        <end position="213"/>
    </location>
</feature>
<feature type="region of interest" description="Disordered" evidence="1">
    <location>
        <begin position="393"/>
        <end position="431"/>
    </location>
</feature>
<gene>
    <name evidence="3" type="ORF">LTR69_011177</name>
</gene>
<accession>A0ABR0IVL1</accession>
<dbReference type="Proteomes" id="UP001345691">
    <property type="component" value="Unassembled WGS sequence"/>
</dbReference>
<keyword evidence="4" id="KW-1185">Reference proteome</keyword>
<feature type="compositionally biased region" description="Basic and acidic residues" evidence="1">
    <location>
        <begin position="419"/>
        <end position="431"/>
    </location>
</feature>
<dbReference type="SMART" id="SM00271">
    <property type="entry name" value="DnaJ"/>
    <property type="match status" value="1"/>
</dbReference>
<dbReference type="PANTHER" id="PTHR43908">
    <property type="entry name" value="AT29763P-RELATED"/>
    <property type="match status" value="1"/>
</dbReference>
<dbReference type="InterPro" id="IPR036869">
    <property type="entry name" value="J_dom_sf"/>
</dbReference>
<protein>
    <recommendedName>
        <fullName evidence="2">J domain-containing protein</fullName>
    </recommendedName>
</protein>
<evidence type="ECO:0000259" key="2">
    <source>
        <dbReference type="PROSITE" id="PS50076"/>
    </source>
</evidence>
<feature type="region of interest" description="Disordered" evidence="1">
    <location>
        <begin position="1"/>
        <end position="46"/>
    </location>
</feature>
<dbReference type="SUPFAM" id="SSF46565">
    <property type="entry name" value="Chaperone J-domain"/>
    <property type="match status" value="1"/>
</dbReference>
<dbReference type="Gene3D" id="1.10.287.110">
    <property type="entry name" value="DnaJ domain"/>
    <property type="match status" value="1"/>
</dbReference>
<feature type="compositionally biased region" description="Basic and acidic residues" evidence="1">
    <location>
        <begin position="69"/>
        <end position="79"/>
    </location>
</feature>
<sequence>MSDDTKYPLLLGPSENNEDSKPDTTEGGSLVVRPESDISVGNIDVSGDTIMGDEQLQLRSAEVIQAGKVAEESDIDMKSPLKQGNSPATQKEEVDKNESITTTQGNGLPGSKKPSTRSQTKANEAATVAEREKEHRAAVNRVLQCKPRDYYQILALSDNAETSEIRDAYKKIAIWTHPDKNNDPEAAEVFKKVSTAYEVLRSAESRREFDNNRERFEPDQGLNAKNIFQNAGFDEDFAENAWGAESGGDESDEDNEVNEYLESPPDDQIRQLYAKATPYVNAFLGNLADMSSKSQIEKVNRRIQKKNQRHGVDAKNTAFSILVNSLGIISKDWQRVLRARDSGQDDVENVEKVKESLQTLKRRNHYPDEWNLPTSVDAEKRTAQAKWALGTDGVDAAKSSSEGNGKRREEIFSTSKGESSSKGKGQEREDTLVMPNDESFFQGKGQEREDTLFMPNGESSFQGKGKEREDTLFMPNGESSYASLAHKVVGGRTRDGDKILGYRPFFRTDRTGRTEVFGYQFLIERPGRSNPLELLSGTELGNLATEAYLALPDSEKKDMRDSATKYQRTDITRFETLVGFATKGNASQTSSGRKRPGYGLVKFKDGKQDILCRTALRNILGRTDADYEIGRYIDPTSIGELASTAISRNKITSRRHLRNVEQDTPETRSVPQLTVGDHNNENTELMKMLLGMQKTQLSMQEAVTALQSRVIAMEPAEL</sequence>
<feature type="region of interest" description="Disordered" evidence="1">
    <location>
        <begin position="69"/>
        <end position="140"/>
    </location>
</feature>
<dbReference type="InterPro" id="IPR001623">
    <property type="entry name" value="DnaJ_domain"/>
</dbReference>
<evidence type="ECO:0000313" key="4">
    <source>
        <dbReference type="Proteomes" id="UP001345691"/>
    </source>
</evidence>
<proteinExistence type="predicted"/>
<name>A0ABR0IVL1_9EURO</name>
<reference evidence="3 4" key="1">
    <citation type="submission" date="2023-08" db="EMBL/GenBank/DDBJ databases">
        <title>Black Yeasts Isolated from many extreme environments.</title>
        <authorList>
            <person name="Coleine C."/>
            <person name="Stajich J.E."/>
            <person name="Selbmann L."/>
        </authorList>
    </citation>
    <scope>NUCLEOTIDE SEQUENCE [LARGE SCALE GENOMIC DNA]</scope>
    <source>
        <strain evidence="3 4">CCFEE 6328</strain>
    </source>
</reference>
<evidence type="ECO:0000256" key="1">
    <source>
        <dbReference type="SAM" id="MobiDB-lite"/>
    </source>
</evidence>
<dbReference type="Pfam" id="PF00226">
    <property type="entry name" value="DnaJ"/>
    <property type="match status" value="1"/>
</dbReference>
<dbReference type="EMBL" id="JAVRRF010000048">
    <property type="protein sequence ID" value="KAK5049150.1"/>
    <property type="molecule type" value="Genomic_DNA"/>
</dbReference>
<evidence type="ECO:0000313" key="3">
    <source>
        <dbReference type="EMBL" id="KAK5049150.1"/>
    </source>
</evidence>
<dbReference type="CDD" id="cd06257">
    <property type="entry name" value="DnaJ"/>
    <property type="match status" value="1"/>
</dbReference>